<accession>A0ABX6HTR7</accession>
<reference evidence="1 2" key="1">
    <citation type="journal article" date="2015" name="Genome Announc.">
        <title>Genome Sequences of Two Pandoraea pnomenusa Isolates Recovered 11 Months Apart from a Cystic Fibrosis Patient.</title>
        <authorList>
            <person name="Ee R."/>
            <person name="Ambrose M."/>
            <person name="Lazenby J."/>
            <person name="Williams P."/>
            <person name="Chan K.G."/>
            <person name="Roddam L."/>
        </authorList>
    </citation>
    <scope>NUCLEOTIDE SEQUENCE [LARGE SCALE GENOMIC DNA]</scope>
    <source>
        <strain evidence="1 2">6399</strain>
    </source>
</reference>
<proteinExistence type="predicted"/>
<keyword evidence="2" id="KW-1185">Reference proteome</keyword>
<sequence>MDEPLYYSSAKYRARPGFLITNLEAMKKSAIAGALLILMPVISHGQSMDAAEIRKLNHDQSVRAEQEYLQKKRKEEAKNIAAMAQLPRGSEDSCKRDKQAHISGPDYSTLNCQLGGIVELDDLRNAGWIVVNKMEGQYGFEDYLIRKAR</sequence>
<evidence type="ECO:0000313" key="2">
    <source>
        <dbReference type="Proteomes" id="UP000035080"/>
    </source>
</evidence>
<dbReference type="RefSeq" id="WP_144400190.1">
    <property type="nucleotide sequence ID" value="NZ_CP047385.1"/>
</dbReference>
<gene>
    <name evidence="1" type="ORF">PI93_017990</name>
</gene>
<dbReference type="EMBL" id="CP047385">
    <property type="protein sequence ID" value="QHF14326.1"/>
    <property type="molecule type" value="Genomic_DNA"/>
</dbReference>
<dbReference type="Proteomes" id="UP000035080">
    <property type="component" value="Chromosome"/>
</dbReference>
<protein>
    <submittedName>
        <fullName evidence="1">Uncharacterized protein</fullName>
    </submittedName>
</protein>
<evidence type="ECO:0000313" key="1">
    <source>
        <dbReference type="EMBL" id="QHF14326.1"/>
    </source>
</evidence>
<name>A0ABX6HTR7_9BURK</name>
<organism evidence="1 2">
    <name type="scientific">Pandoraea fibrosis</name>
    <dbReference type="NCBI Taxonomy" id="1891094"/>
    <lineage>
        <taxon>Bacteria</taxon>
        <taxon>Pseudomonadati</taxon>
        <taxon>Pseudomonadota</taxon>
        <taxon>Betaproteobacteria</taxon>
        <taxon>Burkholderiales</taxon>
        <taxon>Burkholderiaceae</taxon>
        <taxon>Pandoraea</taxon>
    </lineage>
</organism>